<keyword evidence="2" id="KW-1133">Transmembrane helix</keyword>
<evidence type="ECO:0000313" key="4">
    <source>
        <dbReference type="EMBL" id="GAA4128571.1"/>
    </source>
</evidence>
<feature type="domain" description="DUF7144" evidence="3">
    <location>
        <begin position="51"/>
        <end position="163"/>
    </location>
</feature>
<name>A0ABP7Y0S6_9ACTN</name>
<organism evidence="4 5">
    <name type="scientific">Streptomyces tunisiensis</name>
    <dbReference type="NCBI Taxonomy" id="948699"/>
    <lineage>
        <taxon>Bacteria</taxon>
        <taxon>Bacillati</taxon>
        <taxon>Actinomycetota</taxon>
        <taxon>Actinomycetes</taxon>
        <taxon>Kitasatosporales</taxon>
        <taxon>Streptomycetaceae</taxon>
        <taxon>Streptomyces</taxon>
    </lineage>
</organism>
<gene>
    <name evidence="4" type="ORF">GCM10022285_15190</name>
</gene>
<feature type="transmembrane region" description="Helical" evidence="2">
    <location>
        <begin position="143"/>
        <end position="162"/>
    </location>
</feature>
<dbReference type="EMBL" id="BAABBU010000006">
    <property type="protein sequence ID" value="GAA4128571.1"/>
    <property type="molecule type" value="Genomic_DNA"/>
</dbReference>
<dbReference type="Proteomes" id="UP001501845">
    <property type="component" value="Unassembled WGS sequence"/>
</dbReference>
<feature type="transmembrane region" description="Helical" evidence="2">
    <location>
        <begin position="91"/>
        <end position="110"/>
    </location>
</feature>
<dbReference type="Pfam" id="PF23636">
    <property type="entry name" value="DUF7144"/>
    <property type="match status" value="1"/>
</dbReference>
<keyword evidence="5" id="KW-1185">Reference proteome</keyword>
<evidence type="ECO:0000313" key="5">
    <source>
        <dbReference type="Proteomes" id="UP001501845"/>
    </source>
</evidence>
<sequence>MTGTSRPPTRWDTVRRGADTTRNRGTAMTATHPTHGAQAPSAKREWAGGLTVFAAVTLMLVGVLDIFRGIMGIAEDDVFVTTQNYVFKFDLTAWGWTHLVLGAIAVLVGLGLGRGALWARVSGVVIAGLVVIANFLSLPYYPVWSVVMIAFSGFVIWALCVGGRSRT</sequence>
<protein>
    <recommendedName>
        <fullName evidence="3">DUF7144 domain-containing protein</fullName>
    </recommendedName>
</protein>
<evidence type="ECO:0000256" key="1">
    <source>
        <dbReference type="SAM" id="MobiDB-lite"/>
    </source>
</evidence>
<feature type="transmembrane region" description="Helical" evidence="2">
    <location>
        <begin position="50"/>
        <end position="71"/>
    </location>
</feature>
<feature type="region of interest" description="Disordered" evidence="1">
    <location>
        <begin position="1"/>
        <end position="40"/>
    </location>
</feature>
<accession>A0ABP7Y0S6</accession>
<reference evidence="5" key="1">
    <citation type="journal article" date="2019" name="Int. J. Syst. Evol. Microbiol.">
        <title>The Global Catalogue of Microorganisms (GCM) 10K type strain sequencing project: providing services to taxonomists for standard genome sequencing and annotation.</title>
        <authorList>
            <consortium name="The Broad Institute Genomics Platform"/>
            <consortium name="The Broad Institute Genome Sequencing Center for Infectious Disease"/>
            <person name="Wu L."/>
            <person name="Ma J."/>
        </authorList>
    </citation>
    <scope>NUCLEOTIDE SEQUENCE [LARGE SCALE GENOMIC DNA]</scope>
    <source>
        <strain evidence="5">JCM 17589</strain>
    </source>
</reference>
<evidence type="ECO:0000256" key="2">
    <source>
        <dbReference type="SAM" id="Phobius"/>
    </source>
</evidence>
<feature type="transmembrane region" description="Helical" evidence="2">
    <location>
        <begin position="117"/>
        <end position="137"/>
    </location>
</feature>
<dbReference type="InterPro" id="IPR055568">
    <property type="entry name" value="DUF7144"/>
</dbReference>
<comment type="caution">
    <text evidence="4">The sequence shown here is derived from an EMBL/GenBank/DDBJ whole genome shotgun (WGS) entry which is preliminary data.</text>
</comment>
<evidence type="ECO:0000259" key="3">
    <source>
        <dbReference type="Pfam" id="PF23636"/>
    </source>
</evidence>
<proteinExistence type="predicted"/>
<feature type="compositionally biased region" description="Basic and acidic residues" evidence="1">
    <location>
        <begin position="12"/>
        <end position="22"/>
    </location>
</feature>
<feature type="compositionally biased region" description="Polar residues" evidence="1">
    <location>
        <begin position="23"/>
        <end position="32"/>
    </location>
</feature>
<keyword evidence="2" id="KW-0472">Membrane</keyword>
<keyword evidence="2" id="KW-0812">Transmembrane</keyword>